<proteinExistence type="predicted"/>
<feature type="non-terminal residue" evidence="1">
    <location>
        <position position="1"/>
    </location>
</feature>
<keyword evidence="2" id="KW-1185">Reference proteome</keyword>
<accession>A0ABR0KQF3</accession>
<evidence type="ECO:0000313" key="1">
    <source>
        <dbReference type="EMBL" id="KAK5107040.1"/>
    </source>
</evidence>
<dbReference type="Proteomes" id="UP001357485">
    <property type="component" value="Unassembled WGS sequence"/>
</dbReference>
<gene>
    <name evidence="1" type="ORF">LTR16_006445</name>
</gene>
<dbReference type="EMBL" id="JAVRRA010025827">
    <property type="protein sequence ID" value="KAK5107040.1"/>
    <property type="molecule type" value="Genomic_DNA"/>
</dbReference>
<sequence>TADASSSTATAVEQPIQSSSAVFYPTASSNGTSAANGYSTFVTLAKPTGVMPTGYGYAW</sequence>
<reference evidence="1 2" key="1">
    <citation type="submission" date="2023-08" db="EMBL/GenBank/DDBJ databases">
        <title>Black Yeasts Isolated from many extreme environments.</title>
        <authorList>
            <person name="Coleine C."/>
            <person name="Stajich J.E."/>
            <person name="Selbmann L."/>
        </authorList>
    </citation>
    <scope>NUCLEOTIDE SEQUENCE [LARGE SCALE GENOMIC DNA]</scope>
    <source>
        <strain evidence="1 2">CCFEE 536</strain>
    </source>
</reference>
<name>A0ABR0KQF3_9PEZI</name>
<organism evidence="1 2">
    <name type="scientific">Cryomyces antarcticus</name>
    <dbReference type="NCBI Taxonomy" id="329879"/>
    <lineage>
        <taxon>Eukaryota</taxon>
        <taxon>Fungi</taxon>
        <taxon>Dikarya</taxon>
        <taxon>Ascomycota</taxon>
        <taxon>Pezizomycotina</taxon>
        <taxon>Dothideomycetes</taxon>
        <taxon>Dothideomycetes incertae sedis</taxon>
        <taxon>Cryomyces</taxon>
    </lineage>
</organism>
<evidence type="ECO:0000313" key="2">
    <source>
        <dbReference type="Proteomes" id="UP001357485"/>
    </source>
</evidence>
<comment type="caution">
    <text evidence="1">The sequence shown here is derived from an EMBL/GenBank/DDBJ whole genome shotgun (WGS) entry which is preliminary data.</text>
</comment>
<protein>
    <submittedName>
        <fullName evidence="1">Uncharacterized protein</fullName>
    </submittedName>
</protein>